<organism evidence="1 2">
    <name type="scientific">Aspergillus coremiiformis</name>
    <dbReference type="NCBI Taxonomy" id="138285"/>
    <lineage>
        <taxon>Eukaryota</taxon>
        <taxon>Fungi</taxon>
        <taxon>Dikarya</taxon>
        <taxon>Ascomycota</taxon>
        <taxon>Pezizomycotina</taxon>
        <taxon>Eurotiomycetes</taxon>
        <taxon>Eurotiomycetidae</taxon>
        <taxon>Eurotiales</taxon>
        <taxon>Aspergillaceae</taxon>
        <taxon>Aspergillus</taxon>
        <taxon>Aspergillus subgen. Circumdati</taxon>
    </lineage>
</organism>
<dbReference type="Proteomes" id="UP000327118">
    <property type="component" value="Unassembled WGS sequence"/>
</dbReference>
<reference evidence="2" key="1">
    <citation type="submission" date="2019-04" db="EMBL/GenBank/DDBJ databases">
        <title>Friends and foes A comparative genomics studyof 23 Aspergillus species from section Flavi.</title>
        <authorList>
            <consortium name="DOE Joint Genome Institute"/>
            <person name="Kjaerbolling I."/>
            <person name="Vesth T."/>
            <person name="Frisvad J.C."/>
            <person name="Nybo J.L."/>
            <person name="Theobald S."/>
            <person name="Kildgaard S."/>
            <person name="Isbrandt T."/>
            <person name="Kuo A."/>
            <person name="Sato A."/>
            <person name="Lyhne E.K."/>
            <person name="Kogle M.E."/>
            <person name="Wiebenga A."/>
            <person name="Kun R.S."/>
            <person name="Lubbers R.J."/>
            <person name="Makela M.R."/>
            <person name="Barry K."/>
            <person name="Chovatia M."/>
            <person name="Clum A."/>
            <person name="Daum C."/>
            <person name="Haridas S."/>
            <person name="He G."/>
            <person name="LaButti K."/>
            <person name="Lipzen A."/>
            <person name="Mondo S."/>
            <person name="Riley R."/>
            <person name="Salamov A."/>
            <person name="Simmons B.A."/>
            <person name="Magnuson J.K."/>
            <person name="Henrissat B."/>
            <person name="Mortensen U.H."/>
            <person name="Larsen T.O."/>
            <person name="Devries R.P."/>
            <person name="Grigoriev I.V."/>
            <person name="Machida M."/>
            <person name="Baker S.E."/>
            <person name="Andersen M.R."/>
        </authorList>
    </citation>
    <scope>NUCLEOTIDE SEQUENCE [LARGE SCALE GENOMIC DNA]</scope>
    <source>
        <strain evidence="2">CBS 553.77</strain>
    </source>
</reference>
<evidence type="ECO:0000313" key="1">
    <source>
        <dbReference type="EMBL" id="KAE8356088.1"/>
    </source>
</evidence>
<name>A0A5N6ZFC0_9EURO</name>
<gene>
    <name evidence="1" type="ORF">BDV28DRAFT_145587</name>
</gene>
<sequence>MVVNVGKEGFRTEEIPQINKLREICTKLKIGKMVVNQKDSPYHYRGATIQDLKLMRETAEKNAYARIGLRVPSLLHRLNANYNALVTPSSPFADQHAVDIKPGSLSAGGTALLVTSQPDRIIHSS</sequence>
<evidence type="ECO:0000313" key="2">
    <source>
        <dbReference type="Proteomes" id="UP000327118"/>
    </source>
</evidence>
<proteinExistence type="predicted"/>
<dbReference type="EMBL" id="ML739043">
    <property type="protein sequence ID" value="KAE8356088.1"/>
    <property type="molecule type" value="Genomic_DNA"/>
</dbReference>
<dbReference type="OrthoDB" id="70823at2759"/>
<accession>A0A5N6ZFC0</accession>
<dbReference type="AlphaFoldDB" id="A0A5N6ZFC0"/>
<keyword evidence="2" id="KW-1185">Reference proteome</keyword>
<protein>
    <submittedName>
        <fullName evidence="1">Uncharacterized protein</fullName>
    </submittedName>
</protein>